<dbReference type="PANTHER" id="PTHR33295">
    <property type="entry name" value="ATPASE"/>
    <property type="match status" value="1"/>
</dbReference>
<feature type="domain" description="AAA" evidence="1">
    <location>
        <begin position="23"/>
        <end position="157"/>
    </location>
</feature>
<sequence length="433" mass="48719">MICLRRKLEEKLVQWKDRSEGRMPLLLYGARQVGKTYLLAELGEKHFANTVYINLETNPAVAGYFADDITPERLIRFLETTVNQEIIPGKTLIIFDEIQSCERALTSLKYFCESAPEYHVAAAGSLLGVAINREHYSFPVGKVESMTLFPLDFEEFLWAMGEERLAQEIRRCFSLLEPMAEVLHQKAIELYRYYLIVGGMPACVELFKRTGKLVLIPTSQNEILNNYVADMAKYAGAADTVKIRACFNSIPAQLAKENKKFQYKVVQKGGSASLFGVSIDWLTQAGIVLKCQKLEQAMNPIAVYVDLSSFKLYMSDVGLLVMKSGLPQQSVLTGEANLFMGSVAENYVAQALAANGHSLYYWTSEHTAELDFVLQKGRDIIGIEVKKGTKVKSKSINVFSQRYHSAYCIRFSEKNFGKTDNLWSVPLYGAFCV</sequence>
<evidence type="ECO:0000259" key="1">
    <source>
        <dbReference type="Pfam" id="PF13173"/>
    </source>
</evidence>
<comment type="caution">
    <text evidence="3">The sequence shown here is derived from an EMBL/GenBank/DDBJ whole genome shotgun (WGS) entry which is preliminary data.</text>
</comment>
<dbReference type="PANTHER" id="PTHR33295:SF7">
    <property type="entry name" value="ATPASE"/>
    <property type="match status" value="1"/>
</dbReference>
<dbReference type="OMA" id="DFEEFCW"/>
<dbReference type="Pfam" id="PF13173">
    <property type="entry name" value="AAA_14"/>
    <property type="match status" value="1"/>
</dbReference>
<dbReference type="RefSeq" id="WP_005814884.1">
    <property type="nucleotide sequence ID" value="NZ_CABKQQ010000054.1"/>
</dbReference>
<dbReference type="AlphaFoldDB" id="A0A0W1JP83"/>
<protein>
    <submittedName>
        <fullName evidence="3">ATPase</fullName>
    </submittedName>
</protein>
<feature type="domain" description="DUF4143" evidence="2">
    <location>
        <begin position="230"/>
        <end position="387"/>
    </location>
</feature>
<reference evidence="3 4" key="1">
    <citation type="submission" date="2015-12" db="EMBL/GenBank/DDBJ databases">
        <title>Draft Genome Sequence of Desulfitobacterium hafniense Strain DH, a Sulfate-reducing Bacterium Isolated from Paddy Soils.</title>
        <authorList>
            <person name="Bao P."/>
            <person name="Zhang X."/>
            <person name="Li G."/>
        </authorList>
    </citation>
    <scope>NUCLEOTIDE SEQUENCE [LARGE SCALE GENOMIC DNA]</scope>
    <source>
        <strain evidence="3 4">DH</strain>
    </source>
</reference>
<evidence type="ECO:0000313" key="3">
    <source>
        <dbReference type="EMBL" id="KTE93346.1"/>
    </source>
</evidence>
<dbReference type="Proteomes" id="UP000054623">
    <property type="component" value="Unassembled WGS sequence"/>
</dbReference>
<gene>
    <name evidence="3" type="ORF">AT727_15150</name>
</gene>
<organism evidence="3 4">
    <name type="scientific">Desulfitobacterium hafniense</name>
    <name type="common">Desulfitobacterium frappieri</name>
    <dbReference type="NCBI Taxonomy" id="49338"/>
    <lineage>
        <taxon>Bacteria</taxon>
        <taxon>Bacillati</taxon>
        <taxon>Bacillota</taxon>
        <taxon>Clostridia</taxon>
        <taxon>Eubacteriales</taxon>
        <taxon>Desulfitobacteriaceae</taxon>
        <taxon>Desulfitobacterium</taxon>
    </lineage>
</organism>
<dbReference type="Pfam" id="PF13635">
    <property type="entry name" value="DUF4143"/>
    <property type="match status" value="1"/>
</dbReference>
<proteinExistence type="predicted"/>
<dbReference type="InterPro" id="IPR025420">
    <property type="entry name" value="DUF4143"/>
</dbReference>
<name>A0A0W1JP83_DESHA</name>
<evidence type="ECO:0000313" key="4">
    <source>
        <dbReference type="Proteomes" id="UP000054623"/>
    </source>
</evidence>
<dbReference type="Gene3D" id="3.40.50.300">
    <property type="entry name" value="P-loop containing nucleotide triphosphate hydrolases"/>
    <property type="match status" value="1"/>
</dbReference>
<evidence type="ECO:0000259" key="2">
    <source>
        <dbReference type="Pfam" id="PF13635"/>
    </source>
</evidence>
<dbReference type="InterPro" id="IPR041682">
    <property type="entry name" value="AAA_14"/>
</dbReference>
<dbReference type="InterPro" id="IPR027417">
    <property type="entry name" value="P-loop_NTPase"/>
</dbReference>
<dbReference type="OrthoDB" id="9801806at2"/>
<dbReference type="SUPFAM" id="SSF52540">
    <property type="entry name" value="P-loop containing nucleoside triphosphate hydrolases"/>
    <property type="match status" value="1"/>
</dbReference>
<accession>A0A0W1JP83</accession>
<dbReference type="EMBL" id="LOCK01000002">
    <property type="protein sequence ID" value="KTE93346.1"/>
    <property type="molecule type" value="Genomic_DNA"/>
</dbReference>